<sequence>MASITRSSASSSHHGHKRKRANSEDHSYNSQIDDPDSDTTSLSASRWIREDLEALGVFYDKEPVSLGVLEDKLKQILPRVVVPLFLSHFKTLLKEQLLFDLDMARLDDPAYVTTGLVKHYVEEMSPKLDKEIQQLSLVLSETFEDQLRLAEIRDQDKKLFKVMFMKWCYTYAPDFIQECLNLLDAFADARWQENEVDGKYVRTISEEKFTGVVRAFTRIFFLDPIVPAGPHCKRIRIKGKIVNSEPDLTFCEYDINGKSSGTMVMFFEVKRCSILKPTEEARDVWIGNRVSRDVLGQVGAELLSEVGNSIFYPHVLGVLCMRTEIIFVLLEMKPDHAVRVFGDGDVTGDHSIIYYSEAFDIVKAEDRVKVCDLLLMLASCQKPNFHWHYTRQ</sequence>
<evidence type="ECO:0000313" key="3">
    <source>
        <dbReference type="Proteomes" id="UP001186944"/>
    </source>
</evidence>
<accession>A0AA88XZ91</accession>
<evidence type="ECO:0000256" key="1">
    <source>
        <dbReference type="SAM" id="MobiDB-lite"/>
    </source>
</evidence>
<organism evidence="2 3">
    <name type="scientific">Pinctada imbricata</name>
    <name type="common">Atlantic pearl-oyster</name>
    <name type="synonym">Pinctada martensii</name>
    <dbReference type="NCBI Taxonomy" id="66713"/>
    <lineage>
        <taxon>Eukaryota</taxon>
        <taxon>Metazoa</taxon>
        <taxon>Spiralia</taxon>
        <taxon>Lophotrochozoa</taxon>
        <taxon>Mollusca</taxon>
        <taxon>Bivalvia</taxon>
        <taxon>Autobranchia</taxon>
        <taxon>Pteriomorphia</taxon>
        <taxon>Pterioida</taxon>
        <taxon>Pterioidea</taxon>
        <taxon>Pteriidae</taxon>
        <taxon>Pinctada</taxon>
    </lineage>
</organism>
<feature type="region of interest" description="Disordered" evidence="1">
    <location>
        <begin position="1"/>
        <end position="39"/>
    </location>
</feature>
<feature type="compositionally biased region" description="Low complexity" evidence="1">
    <location>
        <begin position="1"/>
        <end position="12"/>
    </location>
</feature>
<evidence type="ECO:0000313" key="2">
    <source>
        <dbReference type="EMBL" id="KAK3092931.1"/>
    </source>
</evidence>
<proteinExistence type="predicted"/>
<gene>
    <name evidence="2" type="ORF">FSP39_009027</name>
</gene>
<dbReference type="EMBL" id="VSWD01000009">
    <property type="protein sequence ID" value="KAK3092931.1"/>
    <property type="molecule type" value="Genomic_DNA"/>
</dbReference>
<dbReference type="Proteomes" id="UP001186944">
    <property type="component" value="Unassembled WGS sequence"/>
</dbReference>
<comment type="caution">
    <text evidence="2">The sequence shown here is derived from an EMBL/GenBank/DDBJ whole genome shotgun (WGS) entry which is preliminary data.</text>
</comment>
<reference evidence="2" key="1">
    <citation type="submission" date="2019-08" db="EMBL/GenBank/DDBJ databases">
        <title>The improved chromosome-level genome for the pearl oyster Pinctada fucata martensii using PacBio sequencing and Hi-C.</title>
        <authorList>
            <person name="Zheng Z."/>
        </authorList>
    </citation>
    <scope>NUCLEOTIDE SEQUENCE</scope>
    <source>
        <strain evidence="2">ZZ-2019</strain>
        <tissue evidence="2">Adductor muscle</tissue>
    </source>
</reference>
<feature type="compositionally biased region" description="Polar residues" evidence="1">
    <location>
        <begin position="28"/>
        <end position="39"/>
    </location>
</feature>
<dbReference type="AlphaFoldDB" id="A0AA88XZ91"/>
<protein>
    <submittedName>
        <fullName evidence="2">Uncharacterized protein</fullName>
    </submittedName>
</protein>
<keyword evidence="3" id="KW-1185">Reference proteome</keyword>
<name>A0AA88XZ91_PINIB</name>